<dbReference type="EMBL" id="CAAALY010247498">
    <property type="protein sequence ID" value="VEL34351.1"/>
    <property type="molecule type" value="Genomic_DNA"/>
</dbReference>
<keyword evidence="2" id="KW-1185">Reference proteome</keyword>
<reference evidence="1" key="1">
    <citation type="submission" date="2018-11" db="EMBL/GenBank/DDBJ databases">
        <authorList>
            <consortium name="Pathogen Informatics"/>
        </authorList>
    </citation>
    <scope>NUCLEOTIDE SEQUENCE</scope>
</reference>
<proteinExistence type="predicted"/>
<sequence length="70" mass="7707">MQPDPSVDVAAPRHSRRYPSAVMVTCLPPLVPVRLSSRCEWVCCGITGRIELRLVHQRVTSPIARIALSG</sequence>
<name>A0A3S5C4A0_9PLAT</name>
<comment type="caution">
    <text evidence="1">The sequence shown here is derived from an EMBL/GenBank/DDBJ whole genome shotgun (WGS) entry which is preliminary data.</text>
</comment>
<dbReference type="AlphaFoldDB" id="A0A3S5C4A0"/>
<protein>
    <submittedName>
        <fullName evidence="1">Uncharacterized protein</fullName>
    </submittedName>
</protein>
<accession>A0A3S5C4A0</accession>
<evidence type="ECO:0000313" key="1">
    <source>
        <dbReference type="EMBL" id="VEL34351.1"/>
    </source>
</evidence>
<organism evidence="1 2">
    <name type="scientific">Protopolystoma xenopodis</name>
    <dbReference type="NCBI Taxonomy" id="117903"/>
    <lineage>
        <taxon>Eukaryota</taxon>
        <taxon>Metazoa</taxon>
        <taxon>Spiralia</taxon>
        <taxon>Lophotrochozoa</taxon>
        <taxon>Platyhelminthes</taxon>
        <taxon>Monogenea</taxon>
        <taxon>Polyopisthocotylea</taxon>
        <taxon>Polystomatidea</taxon>
        <taxon>Polystomatidae</taxon>
        <taxon>Protopolystoma</taxon>
    </lineage>
</organism>
<gene>
    <name evidence="1" type="ORF">PXEA_LOCUS27791</name>
</gene>
<dbReference type="Proteomes" id="UP000784294">
    <property type="component" value="Unassembled WGS sequence"/>
</dbReference>
<evidence type="ECO:0000313" key="2">
    <source>
        <dbReference type="Proteomes" id="UP000784294"/>
    </source>
</evidence>